<proteinExistence type="predicted"/>
<keyword evidence="2" id="KW-1185">Reference proteome</keyword>
<dbReference type="AlphaFoldDB" id="A0A9E7KEA6"/>
<name>A0A9E7KEA6_9LILI</name>
<organism evidence="1 2">
    <name type="scientific">Musa troglodytarum</name>
    <name type="common">fe'i banana</name>
    <dbReference type="NCBI Taxonomy" id="320322"/>
    <lineage>
        <taxon>Eukaryota</taxon>
        <taxon>Viridiplantae</taxon>
        <taxon>Streptophyta</taxon>
        <taxon>Embryophyta</taxon>
        <taxon>Tracheophyta</taxon>
        <taxon>Spermatophyta</taxon>
        <taxon>Magnoliopsida</taxon>
        <taxon>Liliopsida</taxon>
        <taxon>Zingiberales</taxon>
        <taxon>Musaceae</taxon>
        <taxon>Musa</taxon>
    </lineage>
</organism>
<reference evidence="1" key="1">
    <citation type="submission" date="2022-05" db="EMBL/GenBank/DDBJ databases">
        <title>The Musa troglodytarum L. genome provides insights into the mechanism of non-climacteric behaviour and enrichment of carotenoids.</title>
        <authorList>
            <person name="Wang J."/>
        </authorList>
    </citation>
    <scope>NUCLEOTIDE SEQUENCE</scope>
    <source>
        <tissue evidence="1">Leaf</tissue>
    </source>
</reference>
<protein>
    <submittedName>
        <fullName evidence="1">Uncharacterized protein</fullName>
    </submittedName>
</protein>
<sequence>MSRGGAGGDLGGRVVCFVGTGTGGLLAENFSGSGPCSLKVLRHLEMRPPAAAQPTLRQNLAAAGHKKAAFWIHGREKLLKGEELFILHSNAQQLNKSTLCLTDAVMQKHLMLGFQQLLEAETVITFGELRDWKLGNVTSRRENYAEREASDVASNNCLKQKL</sequence>
<accession>A0A9E7KEA6</accession>
<evidence type="ECO:0000313" key="1">
    <source>
        <dbReference type="EMBL" id="URE12575.1"/>
    </source>
</evidence>
<dbReference type="EMBL" id="CP097508">
    <property type="protein sequence ID" value="URE12575.1"/>
    <property type="molecule type" value="Genomic_DNA"/>
</dbReference>
<dbReference type="Proteomes" id="UP001055439">
    <property type="component" value="Chromosome 6"/>
</dbReference>
<evidence type="ECO:0000313" key="2">
    <source>
        <dbReference type="Proteomes" id="UP001055439"/>
    </source>
</evidence>
<gene>
    <name evidence="1" type="ORF">MUK42_34679</name>
</gene>